<dbReference type="InterPro" id="IPR031304">
    <property type="entry name" value="SLT_2"/>
</dbReference>
<dbReference type="AlphaFoldDB" id="A0A947D9Z5"/>
<reference evidence="4 5" key="1">
    <citation type="submission" date="2021-06" db="EMBL/GenBank/DDBJ databases">
        <authorList>
            <person name="Grouzdev D.S."/>
            <person name="Koziaeva V."/>
        </authorList>
    </citation>
    <scope>NUCLEOTIDE SEQUENCE [LARGE SCALE GENOMIC DNA]</scope>
    <source>
        <strain evidence="4 5">22</strain>
    </source>
</reference>
<evidence type="ECO:0000313" key="5">
    <source>
        <dbReference type="Proteomes" id="UP000766595"/>
    </source>
</evidence>
<dbReference type="Pfam" id="PF13406">
    <property type="entry name" value="SLT_2"/>
    <property type="match status" value="1"/>
</dbReference>
<dbReference type="Proteomes" id="UP000766595">
    <property type="component" value="Unassembled WGS sequence"/>
</dbReference>
<dbReference type="Pfam" id="PF01471">
    <property type="entry name" value="PG_binding_1"/>
    <property type="match status" value="1"/>
</dbReference>
<dbReference type="InterPro" id="IPR036365">
    <property type="entry name" value="PGBD-like_sf"/>
</dbReference>
<dbReference type="PANTHER" id="PTHR30163">
    <property type="entry name" value="MEMBRANE-BOUND LYTIC MUREIN TRANSGLYCOSYLASE B"/>
    <property type="match status" value="1"/>
</dbReference>
<dbReference type="RefSeq" id="WP_261969717.1">
    <property type="nucleotide sequence ID" value="NZ_JAHHZF010000008.1"/>
</dbReference>
<dbReference type="NCBIfam" id="TIGR02283">
    <property type="entry name" value="MltB_2"/>
    <property type="match status" value="1"/>
</dbReference>
<dbReference type="InterPro" id="IPR036366">
    <property type="entry name" value="PGBDSf"/>
</dbReference>
<dbReference type="EMBL" id="JAHHZF010000008">
    <property type="protein sequence ID" value="MBT9291147.1"/>
    <property type="molecule type" value="Genomic_DNA"/>
</dbReference>
<dbReference type="GO" id="GO:0008933">
    <property type="term" value="F:peptidoglycan lytic transglycosylase activity"/>
    <property type="evidence" value="ECO:0007669"/>
    <property type="project" value="TreeGrafter"/>
</dbReference>
<accession>A0A947D9Z5</accession>
<dbReference type="Gene3D" id="1.10.8.350">
    <property type="entry name" value="Bacterial muramidase"/>
    <property type="match status" value="1"/>
</dbReference>
<evidence type="ECO:0000259" key="2">
    <source>
        <dbReference type="Pfam" id="PF01471"/>
    </source>
</evidence>
<feature type="domain" description="Transglycosylase SLT" evidence="3">
    <location>
        <begin position="33"/>
        <end position="322"/>
    </location>
</feature>
<evidence type="ECO:0000259" key="3">
    <source>
        <dbReference type="Pfam" id="PF13406"/>
    </source>
</evidence>
<dbReference type="GO" id="GO:0009253">
    <property type="term" value="P:peptidoglycan catabolic process"/>
    <property type="evidence" value="ECO:0007669"/>
    <property type="project" value="TreeGrafter"/>
</dbReference>
<name>A0A947D9Z5_9HYPH</name>
<dbReference type="PANTHER" id="PTHR30163:SF8">
    <property type="entry name" value="LYTIC MUREIN TRANSGLYCOSYLASE"/>
    <property type="match status" value="1"/>
</dbReference>
<sequence length="401" mass="43558">MIARKWAAAGIALGLMAATPAYAGPECQNGLDFPRWLDGVRREAAAAGISQATIQAALGPVQFDPGIVRRDRGQGVFQQTFLQFAGRMVSADRMSRGGALLKSQAALLGRIEQKFGVPAPVLVAFWGLETDFGSDKGKYPIFTSLATLAYDCRRPDFFRPELIDALRIVEKGDLTPAQMVGDWAGEAGHMMMTPTDYDRSGVDFDGDGRRDVINSVPDALASGANLLVHFGWKRGEPWLQEVRVPADLRWDQADLTIRHPRAQWARWGVAAAHGSLPADGQPASLLLPMGRNGPAFLAYPNFQAFLGWNKAFVYATTAAYYATRLSGAPPVSPGNGTVTPLTTEQVRELQGLLLRRGFSREQPDGRVGNATRSAVKQAQMRYGLPADSYPTTELIERLRGG</sequence>
<keyword evidence="5" id="KW-1185">Reference proteome</keyword>
<comment type="caution">
    <text evidence="4">The sequence shown here is derived from an EMBL/GenBank/DDBJ whole genome shotgun (WGS) entry which is preliminary data.</text>
</comment>
<dbReference type="Gene3D" id="1.10.101.10">
    <property type="entry name" value="PGBD-like superfamily/PGBD"/>
    <property type="match status" value="1"/>
</dbReference>
<evidence type="ECO:0000256" key="1">
    <source>
        <dbReference type="SAM" id="SignalP"/>
    </source>
</evidence>
<protein>
    <submittedName>
        <fullName evidence="4">Lytic murein transglycosylase</fullName>
    </submittedName>
</protein>
<feature type="chain" id="PRO_5036728645" evidence="1">
    <location>
        <begin position="24"/>
        <end position="401"/>
    </location>
</feature>
<dbReference type="InterPro" id="IPR011970">
    <property type="entry name" value="MltB_2"/>
</dbReference>
<feature type="domain" description="Peptidoglycan binding-like" evidence="2">
    <location>
        <begin position="343"/>
        <end position="398"/>
    </location>
</feature>
<dbReference type="Gene3D" id="1.10.530.10">
    <property type="match status" value="1"/>
</dbReference>
<dbReference type="InterPro" id="IPR023346">
    <property type="entry name" value="Lysozyme-like_dom_sf"/>
</dbReference>
<proteinExistence type="predicted"/>
<dbReference type="SUPFAM" id="SSF53955">
    <property type="entry name" value="Lysozyme-like"/>
    <property type="match status" value="1"/>
</dbReference>
<dbReference type="InterPro" id="IPR043426">
    <property type="entry name" value="MltB-like"/>
</dbReference>
<dbReference type="InterPro" id="IPR002477">
    <property type="entry name" value="Peptidoglycan-bd-like"/>
</dbReference>
<dbReference type="SUPFAM" id="SSF47090">
    <property type="entry name" value="PGBD-like"/>
    <property type="match status" value="1"/>
</dbReference>
<evidence type="ECO:0000313" key="4">
    <source>
        <dbReference type="EMBL" id="MBT9291147.1"/>
    </source>
</evidence>
<feature type="signal peptide" evidence="1">
    <location>
        <begin position="1"/>
        <end position="23"/>
    </location>
</feature>
<organism evidence="4 5">
    <name type="scientific">Prosthecodimorpha staleyi</name>
    <dbReference type="NCBI Taxonomy" id="2840188"/>
    <lineage>
        <taxon>Bacteria</taxon>
        <taxon>Pseudomonadati</taxon>
        <taxon>Pseudomonadota</taxon>
        <taxon>Alphaproteobacteria</taxon>
        <taxon>Hyphomicrobiales</taxon>
        <taxon>Ancalomicrobiaceae</taxon>
        <taxon>Prosthecodimorpha</taxon>
    </lineage>
</organism>
<keyword evidence="1" id="KW-0732">Signal</keyword>
<gene>
    <name evidence="4" type="ORF">KL771_16900</name>
</gene>